<name>A0A6L5YGY4_9FIRM</name>
<comment type="caution">
    <text evidence="1">The sequence shown here is derived from an EMBL/GenBank/DDBJ whole genome shotgun (WGS) entry which is preliminary data.</text>
</comment>
<dbReference type="RefSeq" id="WP_154495580.1">
    <property type="nucleotide sequence ID" value="NZ_VUMU01000003.1"/>
</dbReference>
<dbReference type="AlphaFoldDB" id="A0A6L5YGY4"/>
<sequence length="284" mass="33154">MEQRAQAAVCKSQPVQKGNAPRGKLFKIFHALWKTAKTQKTTEAVTVRRTEYLFRDYRLVRAAVTGAYGTEQKQTEQILREQLRELTEDPDHTYIVCREPLSFYYGREFREYRQQNWVEHLLRYGEDAVGHPLCPDVIVLGKNPFLPYVLLRYVAALRSVKWYLTDREYREEEEELTWELEDEYGLIPEIRLLPEAADYDRVRLEATAPCVVLDFSDSDKVYGGGLAAGSVWLDFPASEEKERRVASGCPQIRYFSMKKEWKDPRKALEYLDTISKNGYNNSVD</sequence>
<dbReference type="EMBL" id="VUMU01000003">
    <property type="protein sequence ID" value="MST57554.1"/>
    <property type="molecule type" value="Genomic_DNA"/>
</dbReference>
<evidence type="ECO:0000313" key="1">
    <source>
        <dbReference type="EMBL" id="MST57554.1"/>
    </source>
</evidence>
<protein>
    <submittedName>
        <fullName evidence="1">Uncharacterized protein</fullName>
    </submittedName>
</protein>
<accession>A0A6L5YGY4</accession>
<dbReference type="Proteomes" id="UP000476055">
    <property type="component" value="Unassembled WGS sequence"/>
</dbReference>
<proteinExistence type="predicted"/>
<keyword evidence="2" id="KW-1185">Reference proteome</keyword>
<organism evidence="1 2">
    <name type="scientific">Waltera intestinalis</name>
    <dbReference type="NCBI Taxonomy" id="2606635"/>
    <lineage>
        <taxon>Bacteria</taxon>
        <taxon>Bacillati</taxon>
        <taxon>Bacillota</taxon>
        <taxon>Clostridia</taxon>
        <taxon>Lachnospirales</taxon>
        <taxon>Lachnospiraceae</taxon>
        <taxon>Waltera</taxon>
    </lineage>
</organism>
<evidence type="ECO:0000313" key="2">
    <source>
        <dbReference type="Proteomes" id="UP000476055"/>
    </source>
</evidence>
<reference evidence="1 2" key="1">
    <citation type="submission" date="2019-08" db="EMBL/GenBank/DDBJ databases">
        <title>In-depth cultivation of the pig gut microbiome towards novel bacterial diversity and tailored functional studies.</title>
        <authorList>
            <person name="Wylensek D."/>
            <person name="Hitch T.C.A."/>
            <person name="Clavel T."/>
        </authorList>
    </citation>
    <scope>NUCLEOTIDE SEQUENCE [LARGE SCALE GENOMIC DNA]</scope>
    <source>
        <strain evidence="1 2">WCA3-601-WT-6H</strain>
    </source>
</reference>
<gene>
    <name evidence="1" type="ORF">FYJ59_04725</name>
</gene>